<dbReference type="EMBL" id="CM047588">
    <property type="protein sequence ID" value="KAI9906144.1"/>
    <property type="molecule type" value="Genomic_DNA"/>
</dbReference>
<reference evidence="1 2" key="1">
    <citation type="journal article" date="2022" name="bioRxiv">
        <title>The genome of the oomycete Peronosclerospora sorghi, a cosmopolitan pathogen of maize and sorghum, is inflated with dispersed pseudogenes.</title>
        <authorList>
            <person name="Fletcher K."/>
            <person name="Martin F."/>
            <person name="Isakeit T."/>
            <person name="Cavanaugh K."/>
            <person name="Magill C."/>
            <person name="Michelmore R."/>
        </authorList>
    </citation>
    <scope>NUCLEOTIDE SEQUENCE [LARGE SCALE GENOMIC DNA]</scope>
    <source>
        <strain evidence="1">P6</strain>
    </source>
</reference>
<gene>
    <name evidence="1" type="ORF">PsorP6_013786</name>
</gene>
<sequence>MFDAYNDRTVTEAVLWSFLVEHDAYRLGQTKVFFETGKIALLDAFLKVDMKKMGPRIVARLPQWLARRRLRYALAKVLGQRTFLRLLEDTRRRKAAIVKMQAMMRMFAIRKQFIRARNAHRLKFSNSTFCSSANGYVFAALGLVNAFCNDEAMGATRAYLLMSREMADARSHVPEAQRSLGLLMKSLVMDIAQLDSV</sequence>
<keyword evidence="2" id="KW-1185">Reference proteome</keyword>
<dbReference type="Proteomes" id="UP001163321">
    <property type="component" value="Chromosome 9"/>
</dbReference>
<organism evidence="1 2">
    <name type="scientific">Peronosclerospora sorghi</name>
    <dbReference type="NCBI Taxonomy" id="230839"/>
    <lineage>
        <taxon>Eukaryota</taxon>
        <taxon>Sar</taxon>
        <taxon>Stramenopiles</taxon>
        <taxon>Oomycota</taxon>
        <taxon>Peronosporomycetes</taxon>
        <taxon>Peronosporales</taxon>
        <taxon>Peronosporaceae</taxon>
        <taxon>Peronosclerospora</taxon>
    </lineage>
</organism>
<comment type="caution">
    <text evidence="1">The sequence shown here is derived from an EMBL/GenBank/DDBJ whole genome shotgun (WGS) entry which is preliminary data.</text>
</comment>
<accession>A0ACC0VI78</accession>
<evidence type="ECO:0000313" key="1">
    <source>
        <dbReference type="EMBL" id="KAI9906144.1"/>
    </source>
</evidence>
<protein>
    <submittedName>
        <fullName evidence="1">Uncharacterized protein</fullName>
    </submittedName>
</protein>
<proteinExistence type="predicted"/>
<name>A0ACC0VI78_9STRA</name>
<evidence type="ECO:0000313" key="2">
    <source>
        <dbReference type="Proteomes" id="UP001163321"/>
    </source>
</evidence>